<dbReference type="GO" id="GO:0005886">
    <property type="term" value="C:plasma membrane"/>
    <property type="evidence" value="ECO:0007669"/>
    <property type="project" value="UniProtKB-SubCell"/>
</dbReference>
<dbReference type="GO" id="GO:0006935">
    <property type="term" value="P:chemotaxis"/>
    <property type="evidence" value="ECO:0007669"/>
    <property type="project" value="UniProtKB-KW"/>
</dbReference>
<keyword evidence="4 10" id="KW-1003">Cell membrane</keyword>
<evidence type="ECO:0000256" key="8">
    <source>
        <dbReference type="ARBA" id="ARBA00022989"/>
    </source>
</evidence>
<accession>A0A849SJM1</accession>
<evidence type="ECO:0000256" key="5">
    <source>
        <dbReference type="ARBA" id="ARBA00022500"/>
    </source>
</evidence>
<name>A0A849SJM1_UNCEI</name>
<dbReference type="Pfam" id="PF03748">
    <property type="entry name" value="FliL"/>
    <property type="match status" value="1"/>
</dbReference>
<evidence type="ECO:0000256" key="3">
    <source>
        <dbReference type="ARBA" id="ARBA00008281"/>
    </source>
</evidence>
<evidence type="ECO:0000256" key="11">
    <source>
        <dbReference type="SAM" id="MobiDB-lite"/>
    </source>
</evidence>
<comment type="subcellular location">
    <subcellularLocation>
        <location evidence="2">Cell membrane</location>
        <topology evidence="2">Single-pass membrane protein</topology>
    </subcellularLocation>
</comment>
<organism evidence="12 13">
    <name type="scientific">Eiseniibacteriota bacterium</name>
    <dbReference type="NCBI Taxonomy" id="2212470"/>
    <lineage>
        <taxon>Bacteria</taxon>
        <taxon>Candidatus Eiseniibacteriota</taxon>
    </lineage>
</organism>
<keyword evidence="12" id="KW-0966">Cell projection</keyword>
<comment type="similarity">
    <text evidence="3 10">Belongs to the FliL family.</text>
</comment>
<dbReference type="Proteomes" id="UP000580839">
    <property type="component" value="Unassembled WGS sequence"/>
</dbReference>
<protein>
    <recommendedName>
        <fullName evidence="10">Flagellar protein FliL</fullName>
    </recommendedName>
</protein>
<evidence type="ECO:0000256" key="7">
    <source>
        <dbReference type="ARBA" id="ARBA00022779"/>
    </source>
</evidence>
<evidence type="ECO:0000313" key="12">
    <source>
        <dbReference type="EMBL" id="NOT35592.1"/>
    </source>
</evidence>
<keyword evidence="9 10" id="KW-0472">Membrane</keyword>
<keyword evidence="12" id="KW-0282">Flagellum</keyword>
<dbReference type="EMBL" id="JABFRW010000205">
    <property type="protein sequence ID" value="NOT35592.1"/>
    <property type="molecule type" value="Genomic_DNA"/>
</dbReference>
<evidence type="ECO:0000256" key="6">
    <source>
        <dbReference type="ARBA" id="ARBA00022692"/>
    </source>
</evidence>
<evidence type="ECO:0000313" key="13">
    <source>
        <dbReference type="Proteomes" id="UP000580839"/>
    </source>
</evidence>
<keyword evidence="5 10" id="KW-0145">Chemotaxis</keyword>
<evidence type="ECO:0000256" key="9">
    <source>
        <dbReference type="ARBA" id="ARBA00023136"/>
    </source>
</evidence>
<feature type="region of interest" description="Disordered" evidence="11">
    <location>
        <begin position="1"/>
        <end position="28"/>
    </location>
</feature>
<sequence length="203" mass="21492">MSGPAAESKGDAAKPDAAKGESAKAPAKPGPSLVILLVVTLVAFVVGGGTGVFVVGPRLIPAPVKPAAHAEGEEGDEESEDEESTHDSKDKKGAHGKEGEGPEKGPVFKLENIILNPAGSQGSRFLLVSVAFEFKDPKAEERFRGHDVEIRDLVIAQLEARTLEQLAQPGARDSLKRLISNAVQPIAGKKTRFKVYLPQFVIQ</sequence>
<keyword evidence="12" id="KW-0969">Cilium</keyword>
<dbReference type="InterPro" id="IPR005503">
    <property type="entry name" value="FliL"/>
</dbReference>
<feature type="compositionally biased region" description="Basic and acidic residues" evidence="11">
    <location>
        <begin position="85"/>
        <end position="103"/>
    </location>
</feature>
<dbReference type="GO" id="GO:0009425">
    <property type="term" value="C:bacterial-type flagellum basal body"/>
    <property type="evidence" value="ECO:0007669"/>
    <property type="project" value="InterPro"/>
</dbReference>
<comment type="function">
    <text evidence="1 10">Controls the rotational direction of flagella during chemotaxis.</text>
</comment>
<feature type="compositionally biased region" description="Basic and acidic residues" evidence="11">
    <location>
        <begin position="8"/>
        <end position="22"/>
    </location>
</feature>
<keyword evidence="8 10" id="KW-1133">Transmembrane helix</keyword>
<evidence type="ECO:0000256" key="10">
    <source>
        <dbReference type="RuleBase" id="RU364125"/>
    </source>
</evidence>
<keyword evidence="7 10" id="KW-0283">Flagellar rotation</keyword>
<dbReference type="AlphaFoldDB" id="A0A849SJM1"/>
<evidence type="ECO:0000256" key="1">
    <source>
        <dbReference type="ARBA" id="ARBA00002254"/>
    </source>
</evidence>
<dbReference type="PANTHER" id="PTHR35091:SF2">
    <property type="entry name" value="FLAGELLAR PROTEIN FLIL"/>
    <property type="match status" value="1"/>
</dbReference>
<evidence type="ECO:0000256" key="4">
    <source>
        <dbReference type="ARBA" id="ARBA00022475"/>
    </source>
</evidence>
<comment type="caution">
    <text evidence="12">The sequence shown here is derived from an EMBL/GenBank/DDBJ whole genome shotgun (WGS) entry which is preliminary data.</text>
</comment>
<feature type="region of interest" description="Disordered" evidence="11">
    <location>
        <begin position="66"/>
        <end position="105"/>
    </location>
</feature>
<reference evidence="12 13" key="1">
    <citation type="submission" date="2020-04" db="EMBL/GenBank/DDBJ databases">
        <title>Metagenomic profiling of ammonia- and methane-oxidizing microorganisms in a Dutch drinking water treatment plant.</title>
        <authorList>
            <person name="Poghosyan L."/>
            <person name="Leucker S."/>
        </authorList>
    </citation>
    <scope>NUCLEOTIDE SEQUENCE [LARGE SCALE GENOMIC DNA]</scope>
    <source>
        <strain evidence="12">S-RSF-IL-03</strain>
    </source>
</reference>
<dbReference type="PANTHER" id="PTHR35091">
    <property type="entry name" value="FLAGELLAR PROTEIN FLIL"/>
    <property type="match status" value="1"/>
</dbReference>
<keyword evidence="6 10" id="KW-0812">Transmembrane</keyword>
<evidence type="ECO:0000256" key="2">
    <source>
        <dbReference type="ARBA" id="ARBA00004162"/>
    </source>
</evidence>
<dbReference type="GO" id="GO:0071978">
    <property type="term" value="P:bacterial-type flagellum-dependent swarming motility"/>
    <property type="evidence" value="ECO:0007669"/>
    <property type="project" value="TreeGrafter"/>
</dbReference>
<feature type="compositionally biased region" description="Acidic residues" evidence="11">
    <location>
        <begin position="73"/>
        <end position="84"/>
    </location>
</feature>
<feature type="transmembrane region" description="Helical" evidence="10">
    <location>
        <begin position="33"/>
        <end position="55"/>
    </location>
</feature>
<proteinExistence type="inferred from homology"/>
<gene>
    <name evidence="12" type="ORF">HOP12_15715</name>
</gene>